<dbReference type="EMBL" id="SMKU01000403">
    <property type="protein sequence ID" value="TDD65743.1"/>
    <property type="molecule type" value="Genomic_DNA"/>
</dbReference>
<organism evidence="1 2">
    <name type="scientific">Actinomadura rubrisoli</name>
    <dbReference type="NCBI Taxonomy" id="2530368"/>
    <lineage>
        <taxon>Bacteria</taxon>
        <taxon>Bacillati</taxon>
        <taxon>Actinomycetota</taxon>
        <taxon>Actinomycetes</taxon>
        <taxon>Streptosporangiales</taxon>
        <taxon>Thermomonosporaceae</taxon>
        <taxon>Actinomadura</taxon>
    </lineage>
</organism>
<accession>A0A4R5A1U1</accession>
<dbReference type="AlphaFoldDB" id="A0A4R5A1U1"/>
<reference evidence="1 2" key="1">
    <citation type="submission" date="2019-03" db="EMBL/GenBank/DDBJ databases">
        <title>Draft genome sequences of novel Actinobacteria.</title>
        <authorList>
            <person name="Sahin N."/>
            <person name="Ay H."/>
            <person name="Saygin H."/>
        </authorList>
    </citation>
    <scope>NUCLEOTIDE SEQUENCE [LARGE SCALE GENOMIC DNA]</scope>
    <source>
        <strain evidence="1 2">H3C3</strain>
    </source>
</reference>
<gene>
    <name evidence="1" type="ORF">E1298_41085</name>
</gene>
<name>A0A4R5A1U1_9ACTN</name>
<comment type="caution">
    <text evidence="1">The sequence shown here is derived from an EMBL/GenBank/DDBJ whole genome shotgun (WGS) entry which is preliminary data.</text>
</comment>
<evidence type="ECO:0000313" key="1">
    <source>
        <dbReference type="EMBL" id="TDD65743.1"/>
    </source>
</evidence>
<evidence type="ECO:0000313" key="2">
    <source>
        <dbReference type="Proteomes" id="UP000294513"/>
    </source>
</evidence>
<dbReference type="RefSeq" id="WP_131902794.1">
    <property type="nucleotide sequence ID" value="NZ_SMKU01000403.1"/>
</dbReference>
<proteinExistence type="predicted"/>
<sequence>MSREMVVLSRQQPDLAVLPELVASASGTDLKVGGPYVFDAQDRLLLHVREPVLVTVPGEVQRLLGLPIEEPVWWVELHAATDPAEAERIARHCADAFAAQHDGTVWSESGK</sequence>
<protein>
    <submittedName>
        <fullName evidence="1">Uncharacterized protein</fullName>
    </submittedName>
</protein>
<keyword evidence="2" id="KW-1185">Reference proteome</keyword>
<dbReference type="OrthoDB" id="3392321at2"/>
<dbReference type="Proteomes" id="UP000294513">
    <property type="component" value="Unassembled WGS sequence"/>
</dbReference>